<evidence type="ECO:0000256" key="1">
    <source>
        <dbReference type="SAM" id="Phobius"/>
    </source>
</evidence>
<reference evidence="2 3" key="1">
    <citation type="submission" date="2016-10" db="EMBL/GenBank/DDBJ databases">
        <title>Search of new enzymes for the oxidation of sulfur compounds.</title>
        <authorList>
            <person name="Novo A."/>
            <person name="Moreira I.S."/>
            <person name="Castro P.M."/>
        </authorList>
    </citation>
    <scope>NUCLEOTIDE SEQUENCE [LARGE SCALE GENOMIC DNA]</scope>
    <source>
        <strain evidence="2 3">A9</strain>
    </source>
</reference>
<evidence type="ECO:0000313" key="2">
    <source>
        <dbReference type="EMBL" id="RVD77105.1"/>
    </source>
</evidence>
<keyword evidence="1" id="KW-1133">Transmembrane helix</keyword>
<dbReference type="Proteomes" id="UP000288002">
    <property type="component" value="Unassembled WGS sequence"/>
</dbReference>
<proteinExistence type="predicted"/>
<comment type="caution">
    <text evidence="2">The sequence shown here is derived from an EMBL/GenBank/DDBJ whole genome shotgun (WGS) entry which is preliminary data.</text>
</comment>
<protein>
    <submittedName>
        <fullName evidence="2">Uncharacterized protein</fullName>
    </submittedName>
</protein>
<organism evidence="2 3">
    <name type="scientific">Pseudomonas koreensis</name>
    <dbReference type="NCBI Taxonomy" id="198620"/>
    <lineage>
        <taxon>Bacteria</taxon>
        <taxon>Pseudomonadati</taxon>
        <taxon>Pseudomonadota</taxon>
        <taxon>Gammaproteobacteria</taxon>
        <taxon>Pseudomonadales</taxon>
        <taxon>Pseudomonadaceae</taxon>
        <taxon>Pseudomonas</taxon>
    </lineage>
</organism>
<accession>A0AA94EMJ0</accession>
<dbReference type="EMBL" id="MKWS01000009">
    <property type="protein sequence ID" value="RVD77105.1"/>
    <property type="molecule type" value="Genomic_DNA"/>
</dbReference>
<dbReference type="AlphaFoldDB" id="A0AA94EMJ0"/>
<keyword evidence="1" id="KW-0812">Transmembrane</keyword>
<name>A0AA94EMJ0_9PSED</name>
<evidence type="ECO:0000313" key="3">
    <source>
        <dbReference type="Proteomes" id="UP000288002"/>
    </source>
</evidence>
<keyword evidence="1" id="KW-0472">Membrane</keyword>
<sequence>MPGRSSTRDPITYFFVVIRRWFALISYLLKTWAKVSELMAATQVPAGGAVLHEPKNKAKLYRKPVESITECLQVTFNAGDKRVAIPMSSAKDIPSIPTKLITKFQISF</sequence>
<gene>
    <name evidence="2" type="ORF">A9HBioS_3128</name>
</gene>
<feature type="transmembrane region" description="Helical" evidence="1">
    <location>
        <begin position="12"/>
        <end position="29"/>
    </location>
</feature>